<reference evidence="6" key="1">
    <citation type="submission" date="2020-11" db="EMBL/GenBank/DDBJ databases">
        <authorList>
            <consortium name="DOE Joint Genome Institute"/>
            <person name="Ahrendt S."/>
            <person name="Riley R."/>
            <person name="Andreopoulos W."/>
            <person name="Labutti K."/>
            <person name="Pangilinan J."/>
            <person name="Ruiz-Duenas F.J."/>
            <person name="Barrasa J.M."/>
            <person name="Sanchez-Garcia M."/>
            <person name="Camarero S."/>
            <person name="Miyauchi S."/>
            <person name="Serrano A."/>
            <person name="Linde D."/>
            <person name="Babiker R."/>
            <person name="Drula E."/>
            <person name="Ayuso-Fernandez I."/>
            <person name="Pacheco R."/>
            <person name="Padilla G."/>
            <person name="Ferreira P."/>
            <person name="Barriuso J."/>
            <person name="Kellner H."/>
            <person name="Castanera R."/>
            <person name="Alfaro M."/>
            <person name="Ramirez L."/>
            <person name="Pisabarro A.G."/>
            <person name="Kuo A."/>
            <person name="Tritt A."/>
            <person name="Lipzen A."/>
            <person name="He G."/>
            <person name="Yan M."/>
            <person name="Ng V."/>
            <person name="Cullen D."/>
            <person name="Martin F."/>
            <person name="Rosso M.-N."/>
            <person name="Henrissat B."/>
            <person name="Hibbett D."/>
            <person name="Martinez A.T."/>
            <person name="Grigoriev I.V."/>
        </authorList>
    </citation>
    <scope>NUCLEOTIDE SEQUENCE</scope>
    <source>
        <strain evidence="6">CBS 247.69</strain>
    </source>
</reference>
<dbReference type="InterPro" id="IPR045179">
    <property type="entry name" value="YgfZ/GcvT"/>
</dbReference>
<dbReference type="Pfam" id="PF25455">
    <property type="entry name" value="Beta-barrel_CAF17_C"/>
    <property type="match status" value="1"/>
</dbReference>
<dbReference type="GO" id="GO:0016226">
    <property type="term" value="P:iron-sulfur cluster assembly"/>
    <property type="evidence" value="ECO:0007669"/>
    <property type="project" value="TreeGrafter"/>
</dbReference>
<evidence type="ECO:0000256" key="1">
    <source>
        <dbReference type="ARBA" id="ARBA00004173"/>
    </source>
</evidence>
<evidence type="ECO:0000259" key="5">
    <source>
        <dbReference type="Pfam" id="PF25455"/>
    </source>
</evidence>
<organism evidence="6 7">
    <name type="scientific">Collybia nuda</name>
    <dbReference type="NCBI Taxonomy" id="64659"/>
    <lineage>
        <taxon>Eukaryota</taxon>
        <taxon>Fungi</taxon>
        <taxon>Dikarya</taxon>
        <taxon>Basidiomycota</taxon>
        <taxon>Agaricomycotina</taxon>
        <taxon>Agaricomycetes</taxon>
        <taxon>Agaricomycetidae</taxon>
        <taxon>Agaricales</taxon>
        <taxon>Tricholomatineae</taxon>
        <taxon>Clitocybaceae</taxon>
        <taxon>Collybia</taxon>
    </lineage>
</organism>
<comment type="subcellular location">
    <subcellularLocation>
        <location evidence="1">Mitochondrion</location>
    </subcellularLocation>
</comment>
<gene>
    <name evidence="6" type="ORF">BDZ94DRAFT_1219422</name>
</gene>
<feature type="domain" description="CAF17 C-terminal" evidence="5">
    <location>
        <begin position="254"/>
        <end position="363"/>
    </location>
</feature>
<comment type="similarity">
    <text evidence="4">Belongs to the GcvT family. CAF17/IBA57 subfamily.</text>
</comment>
<dbReference type="GO" id="GO:0005759">
    <property type="term" value="C:mitochondrial matrix"/>
    <property type="evidence" value="ECO:0007669"/>
    <property type="project" value="TreeGrafter"/>
</dbReference>
<protein>
    <submittedName>
        <fullName evidence="6">Aminomethyltransferase folate-binding domain-containing protein</fullName>
    </submittedName>
</protein>
<sequence>MPPPILRPLLRCVPTIAPVPNRSAMSISGSQAGIFLNGMLSSAVHEPMKGPLYSSFLHAQGRILYDVFLYTRTEANGKRGYVLEYDARPSEAKLLFPMLKRYVLRAKVKIRDVTDEYDVWAAWGNPNHAQWDTPRKWKWAASGVAEPVWDPEVWPWGQQDESILDRRATGMGRRFLVKKGERPQEAADHDIRTSDDYTLHRILHGVPEGREDMPAMQAFPMDSNLDFMGGVDFRKGCYVGQELTVRTYYTGVIRKRILPVIIHKPGQVLEETVTPNPTAPNFPVDLDIRPVLNRAPDDPRPAPRPRGYGKLLSSRQGVGLALLRLEHVDAVQKGDLRLEFDVAKGESKDTWGVSHWWPDWWPQRSEADKKEARG</sequence>
<keyword evidence="3" id="KW-0496">Mitochondrion</keyword>
<dbReference type="Gene3D" id="3.30.1360.120">
    <property type="entry name" value="Probable tRNA modification gtpase trme, domain 1"/>
    <property type="match status" value="1"/>
</dbReference>
<dbReference type="OrthoDB" id="191995at2759"/>
<evidence type="ECO:0000256" key="4">
    <source>
        <dbReference type="ARBA" id="ARBA00093447"/>
    </source>
</evidence>
<keyword evidence="2" id="KW-0809">Transit peptide</keyword>
<accession>A0A9P6CJ66</accession>
<name>A0A9P6CJ66_9AGAR</name>
<dbReference type="AlphaFoldDB" id="A0A9P6CJ66"/>
<evidence type="ECO:0000313" key="6">
    <source>
        <dbReference type="EMBL" id="KAF9462579.1"/>
    </source>
</evidence>
<dbReference type="PANTHER" id="PTHR22602:SF0">
    <property type="entry name" value="TRANSFERASE CAF17, MITOCHONDRIAL-RELATED"/>
    <property type="match status" value="1"/>
</dbReference>
<dbReference type="SUPFAM" id="SSF103025">
    <property type="entry name" value="Folate-binding domain"/>
    <property type="match status" value="1"/>
</dbReference>
<proteinExistence type="inferred from homology"/>
<keyword evidence="7" id="KW-1185">Reference proteome</keyword>
<comment type="caution">
    <text evidence="6">The sequence shown here is derived from an EMBL/GenBank/DDBJ whole genome shotgun (WGS) entry which is preliminary data.</text>
</comment>
<dbReference type="InterPro" id="IPR027266">
    <property type="entry name" value="TrmE/GcvT-like"/>
</dbReference>
<dbReference type="EMBL" id="MU150270">
    <property type="protein sequence ID" value="KAF9462579.1"/>
    <property type="molecule type" value="Genomic_DNA"/>
</dbReference>
<dbReference type="InterPro" id="IPR017703">
    <property type="entry name" value="YgfZ/GCV_T_CS"/>
</dbReference>
<dbReference type="Proteomes" id="UP000807353">
    <property type="component" value="Unassembled WGS sequence"/>
</dbReference>
<dbReference type="NCBIfam" id="TIGR03317">
    <property type="entry name" value="ygfZ_signature"/>
    <property type="match status" value="1"/>
</dbReference>
<evidence type="ECO:0000313" key="7">
    <source>
        <dbReference type="Proteomes" id="UP000807353"/>
    </source>
</evidence>
<evidence type="ECO:0000256" key="3">
    <source>
        <dbReference type="ARBA" id="ARBA00023128"/>
    </source>
</evidence>
<evidence type="ECO:0000256" key="2">
    <source>
        <dbReference type="ARBA" id="ARBA00022946"/>
    </source>
</evidence>
<dbReference type="PANTHER" id="PTHR22602">
    <property type="entry name" value="TRANSFERASE CAF17, MITOCHONDRIAL-RELATED"/>
    <property type="match status" value="1"/>
</dbReference>
<dbReference type="InterPro" id="IPR057460">
    <property type="entry name" value="CAF17_C"/>
</dbReference>